<feature type="region of interest" description="Disordered" evidence="1">
    <location>
        <begin position="1"/>
        <end position="30"/>
    </location>
</feature>
<proteinExistence type="predicted"/>
<feature type="compositionally biased region" description="Basic and acidic residues" evidence="1">
    <location>
        <begin position="150"/>
        <end position="161"/>
    </location>
</feature>
<organism evidence="2">
    <name type="scientific">viral metagenome</name>
    <dbReference type="NCBI Taxonomy" id="1070528"/>
    <lineage>
        <taxon>unclassified sequences</taxon>
        <taxon>metagenomes</taxon>
        <taxon>organismal metagenomes</taxon>
    </lineage>
</organism>
<feature type="region of interest" description="Disordered" evidence="1">
    <location>
        <begin position="150"/>
        <end position="198"/>
    </location>
</feature>
<sequence>MTKIRTQKKKRGGNHHNNRQRKSYRRKKSYQVGGNIEKISNKVELMLIHDKLDFIPTGRIAEDNYKHYLNMIDYIRLQKIVDDNPEFKMSPTIQFIFDYNSYKIEEADKIVFNYKNINCNNLVDKQQMNYYVSLLFLYLLECNKVREDQMGGGEDVKKEDSPGLSFIDKVNMDDNKPEENMDDNKPKENMDDNKPEENMEPVIGFEEYEAKRNELEKVYIHNTGLVYYELDWFHACIGFKKLDKGFEDEVKARLKLNGIVLEEDVIDQKVNEVLENKELAKFLKQSIKSRMLSCSNKPLTFFDKIFGNVSYSSLKSCDKKDKNESLLYMYDEYEPIIFGEIDTMNKLDLVGFLSYCETRQLMLSKYISLEMVRREKDNTSEVMDILKKIYKLDSNDINENRKLLDSRLEKEKEVIKAMKMKKEKMNITGDIDASNDLYEGINDDLNKGNTEEFIQQMNEAIKKEEGDILLNNIRGGSSSFVNIDELRAKKECELIKMNKNIYLYQLPFIDKC</sequence>
<reference evidence="2" key="1">
    <citation type="journal article" date="2020" name="Nature">
        <title>Giant virus diversity and host interactions through global metagenomics.</title>
        <authorList>
            <person name="Schulz F."/>
            <person name="Roux S."/>
            <person name="Paez-Espino D."/>
            <person name="Jungbluth S."/>
            <person name="Walsh D.A."/>
            <person name="Denef V.J."/>
            <person name="McMahon K.D."/>
            <person name="Konstantinidis K.T."/>
            <person name="Eloe-Fadrosh E.A."/>
            <person name="Kyrpides N.C."/>
            <person name="Woyke T."/>
        </authorList>
    </citation>
    <scope>NUCLEOTIDE SEQUENCE</scope>
    <source>
        <strain evidence="2">GVMAG-S-ERX555931-87</strain>
    </source>
</reference>
<evidence type="ECO:0000256" key="1">
    <source>
        <dbReference type="SAM" id="MobiDB-lite"/>
    </source>
</evidence>
<feature type="compositionally biased region" description="Basic and acidic residues" evidence="1">
    <location>
        <begin position="170"/>
        <end position="197"/>
    </location>
</feature>
<dbReference type="EMBL" id="MN738741">
    <property type="protein sequence ID" value="QHT36343.1"/>
    <property type="molecule type" value="Genomic_DNA"/>
</dbReference>
<name>A0A6C0F6U5_9ZZZZ</name>
<protein>
    <submittedName>
        <fullName evidence="2">Uncharacterized protein</fullName>
    </submittedName>
</protein>
<dbReference type="AlphaFoldDB" id="A0A6C0F6U5"/>
<evidence type="ECO:0000313" key="2">
    <source>
        <dbReference type="EMBL" id="QHT36343.1"/>
    </source>
</evidence>
<feature type="compositionally biased region" description="Basic residues" evidence="1">
    <location>
        <begin position="1"/>
        <end position="29"/>
    </location>
</feature>
<accession>A0A6C0F6U5</accession>